<comment type="caution">
    <text evidence="2">The sequence shown here is derived from an EMBL/GenBank/DDBJ whole genome shotgun (WGS) entry which is preliminary data.</text>
</comment>
<feature type="transmembrane region" description="Helical" evidence="1">
    <location>
        <begin position="326"/>
        <end position="346"/>
    </location>
</feature>
<feature type="transmembrane region" description="Helical" evidence="1">
    <location>
        <begin position="37"/>
        <end position="55"/>
    </location>
</feature>
<keyword evidence="1" id="KW-0812">Transmembrane</keyword>
<feature type="transmembrane region" description="Helical" evidence="1">
    <location>
        <begin position="412"/>
        <end position="431"/>
    </location>
</feature>
<feature type="transmembrane region" description="Helical" evidence="1">
    <location>
        <begin position="67"/>
        <end position="84"/>
    </location>
</feature>
<evidence type="ECO:0000256" key="1">
    <source>
        <dbReference type="SAM" id="Phobius"/>
    </source>
</evidence>
<keyword evidence="1" id="KW-0472">Membrane</keyword>
<dbReference type="Proteomes" id="UP000660024">
    <property type="component" value="Unassembled WGS sequence"/>
</dbReference>
<evidence type="ECO:0008006" key="4">
    <source>
        <dbReference type="Google" id="ProtNLM"/>
    </source>
</evidence>
<evidence type="ECO:0000313" key="3">
    <source>
        <dbReference type="Proteomes" id="UP000660024"/>
    </source>
</evidence>
<dbReference type="EMBL" id="JAEHFY010000010">
    <property type="protein sequence ID" value="MBK0382919.1"/>
    <property type="molecule type" value="Genomic_DNA"/>
</dbReference>
<dbReference type="RefSeq" id="WP_200585732.1">
    <property type="nucleotide sequence ID" value="NZ_JAEHFY010000010.1"/>
</dbReference>
<feature type="transmembrane region" description="Helical" evidence="1">
    <location>
        <begin position="231"/>
        <end position="252"/>
    </location>
</feature>
<keyword evidence="1" id="KW-1133">Transmembrane helix</keyword>
<reference evidence="2 3" key="1">
    <citation type="submission" date="2020-12" db="EMBL/GenBank/DDBJ databases">
        <title>Bacterial novel species Pedobacter sp. SD-b isolated from soil.</title>
        <authorList>
            <person name="Jung H.-Y."/>
        </authorList>
    </citation>
    <scope>NUCLEOTIDE SEQUENCE [LARGE SCALE GENOMIC DNA]</scope>
    <source>
        <strain evidence="2 3">SD-b</strain>
    </source>
</reference>
<feature type="transmembrane region" description="Helical" evidence="1">
    <location>
        <begin position="156"/>
        <end position="178"/>
    </location>
</feature>
<name>A0ABS1BJ70_9SPHI</name>
<feature type="transmembrane region" description="Helical" evidence="1">
    <location>
        <begin position="386"/>
        <end position="403"/>
    </location>
</feature>
<sequence length="445" mass="52438">MDKINDKLSLQWVLLLTFYTIGLLNLGYFYPERSDTFSVWSGFSFLFISYFIILYKFNDAKHQWQNYFLAIFARLLLLFYFPHLSDDIYRFVWDGNQILHGINPFSYTPKELMTFHFDWVDPQLFLKMNSPNYFSVYPPINQFVFMLSAITGKGNLLASVMIMRVIILAFDIGNIYLIKKLLIYFKKDEKLVFLYALNPLAIVEFTGNLHFEAAMIFFTLLSIWFLLNKKWVWAAVFLGFGVCTKLLPIIFLPFFIRYIGFKKTIYAGLICGTVIVILFLPLIYNIELLKNFISSIQLYYGKFEFNGSFYQIFKFIGWGILGYNPIAYVSKILIVLTLAGFTIAYIKSKNIVEGIFWMMFSYLMFSAIVHPWYILILVAFTPFLKWRFSLVWSVLICLSYYTYRILPYDESLTLVCVEYVLLGCFLVYELFNHRGHGDFSRRAQS</sequence>
<keyword evidence="3" id="KW-1185">Reference proteome</keyword>
<organism evidence="2 3">
    <name type="scientific">Pedobacter segetis</name>
    <dbReference type="NCBI Taxonomy" id="2793069"/>
    <lineage>
        <taxon>Bacteria</taxon>
        <taxon>Pseudomonadati</taxon>
        <taxon>Bacteroidota</taxon>
        <taxon>Sphingobacteriia</taxon>
        <taxon>Sphingobacteriales</taxon>
        <taxon>Sphingobacteriaceae</taxon>
        <taxon>Pedobacter</taxon>
    </lineage>
</organism>
<dbReference type="Pfam" id="PF26314">
    <property type="entry name" value="MptA_B_family"/>
    <property type="match status" value="1"/>
</dbReference>
<evidence type="ECO:0000313" key="2">
    <source>
        <dbReference type="EMBL" id="MBK0382919.1"/>
    </source>
</evidence>
<proteinExistence type="predicted"/>
<accession>A0ABS1BJ70</accession>
<feature type="transmembrane region" description="Helical" evidence="1">
    <location>
        <begin position="355"/>
        <end position="380"/>
    </location>
</feature>
<feature type="transmembrane region" description="Helical" evidence="1">
    <location>
        <begin position="12"/>
        <end position="31"/>
    </location>
</feature>
<gene>
    <name evidence="2" type="ORF">I5M32_08100</name>
</gene>
<feature type="transmembrane region" description="Helical" evidence="1">
    <location>
        <begin position="199"/>
        <end position="225"/>
    </location>
</feature>
<feature type="transmembrane region" description="Helical" evidence="1">
    <location>
        <begin position="264"/>
        <end position="284"/>
    </location>
</feature>
<protein>
    <recommendedName>
        <fullName evidence="4">Mannosyltransferase</fullName>
    </recommendedName>
</protein>